<dbReference type="PROSITE" id="PS00166">
    <property type="entry name" value="ENOYL_COA_HYDRATASE"/>
    <property type="match status" value="1"/>
</dbReference>
<dbReference type="GO" id="GO:0003824">
    <property type="term" value="F:catalytic activity"/>
    <property type="evidence" value="ECO:0007669"/>
    <property type="project" value="InterPro"/>
</dbReference>
<dbReference type="Proteomes" id="UP000605846">
    <property type="component" value="Unassembled WGS sequence"/>
</dbReference>
<evidence type="ECO:0000313" key="3">
    <source>
        <dbReference type="EMBL" id="KAF7723089.1"/>
    </source>
</evidence>
<proteinExistence type="inferred from homology"/>
<name>A0A8H7ELR9_9FUNG</name>
<dbReference type="CDD" id="cd06558">
    <property type="entry name" value="crotonase-like"/>
    <property type="match status" value="1"/>
</dbReference>
<dbReference type="GO" id="GO:0005739">
    <property type="term" value="C:mitochondrion"/>
    <property type="evidence" value="ECO:0007669"/>
    <property type="project" value="TreeGrafter"/>
</dbReference>
<evidence type="ECO:0000256" key="1">
    <source>
        <dbReference type="ARBA" id="ARBA00005254"/>
    </source>
</evidence>
<dbReference type="EMBL" id="JABAYA010000164">
    <property type="protein sequence ID" value="KAF7723089.1"/>
    <property type="molecule type" value="Genomic_DNA"/>
</dbReference>
<accession>A0A8H7ELR9</accession>
<dbReference type="Pfam" id="PF00378">
    <property type="entry name" value="ECH_1"/>
    <property type="match status" value="1"/>
</dbReference>
<dbReference type="Gene3D" id="3.90.226.10">
    <property type="entry name" value="2-enoyl-CoA Hydratase, Chain A, domain 1"/>
    <property type="match status" value="1"/>
</dbReference>
<comment type="caution">
    <text evidence="3">The sequence shown here is derived from an EMBL/GenBank/DDBJ whole genome shotgun (WGS) entry which is preliminary data.</text>
</comment>
<dbReference type="InterPro" id="IPR018376">
    <property type="entry name" value="Enoyl-CoA_hyd/isom_CS"/>
</dbReference>
<evidence type="ECO:0000313" key="4">
    <source>
        <dbReference type="Proteomes" id="UP000605846"/>
    </source>
</evidence>
<evidence type="ECO:0008006" key="5">
    <source>
        <dbReference type="Google" id="ProtNLM"/>
    </source>
</evidence>
<dbReference type="OrthoDB" id="2018133at2759"/>
<dbReference type="PANTHER" id="PTHR11941:SF158">
    <property type="entry name" value="ENOYL-COA HYDRATASE (AFU_ORTHOLOGUE AFUA_2G10650)"/>
    <property type="match status" value="1"/>
</dbReference>
<gene>
    <name evidence="3" type="ORF">EC973_002373</name>
</gene>
<organism evidence="3 4">
    <name type="scientific">Apophysomyces ossiformis</name>
    <dbReference type="NCBI Taxonomy" id="679940"/>
    <lineage>
        <taxon>Eukaryota</taxon>
        <taxon>Fungi</taxon>
        <taxon>Fungi incertae sedis</taxon>
        <taxon>Mucoromycota</taxon>
        <taxon>Mucoromycotina</taxon>
        <taxon>Mucoromycetes</taxon>
        <taxon>Mucorales</taxon>
        <taxon>Mucorineae</taxon>
        <taxon>Mucoraceae</taxon>
        <taxon>Apophysomyces</taxon>
    </lineage>
</organism>
<dbReference type="InterPro" id="IPR001753">
    <property type="entry name" value="Enoyl-CoA_hydra/iso"/>
</dbReference>
<protein>
    <recommendedName>
        <fullName evidence="5">Enoyl-CoA hydratase</fullName>
    </recommendedName>
</protein>
<keyword evidence="4" id="KW-1185">Reference proteome</keyword>
<sequence length="304" mass="32763">MTEEGRIAMTRWENAMTVLSTMSIQLPITQYSLLSIPEPHVLLITFNRPKQLNALSVEANWEIHRVIEWAEAQDTIWCIIVTGQGQQAFCTGMDLISAQRSSNSAGGNLLTSVNLPPTGFAGISNRSIQARKPIIAAVNGYALGGGTEIILACDIVVATKRSTFGLPEVKRGVVIAAGGLARLARSVSYQLASELALTGRFFSADEAKAYGLVNEVIPSEDNVVEAALVWARKIIANSPDAVFLTKQGLSFALERDSMTGATAEWLQSDEAKAWSKGENLAEGLLAFASKRKPQWKNPSSASKL</sequence>
<evidence type="ECO:0000256" key="2">
    <source>
        <dbReference type="RuleBase" id="RU003707"/>
    </source>
</evidence>
<dbReference type="AlphaFoldDB" id="A0A8H7ELR9"/>
<comment type="similarity">
    <text evidence="1 2">Belongs to the enoyl-CoA hydratase/isomerase family.</text>
</comment>
<dbReference type="InterPro" id="IPR029045">
    <property type="entry name" value="ClpP/crotonase-like_dom_sf"/>
</dbReference>
<dbReference type="GO" id="GO:0006635">
    <property type="term" value="P:fatty acid beta-oxidation"/>
    <property type="evidence" value="ECO:0007669"/>
    <property type="project" value="TreeGrafter"/>
</dbReference>
<dbReference type="SUPFAM" id="SSF52096">
    <property type="entry name" value="ClpP/crotonase"/>
    <property type="match status" value="1"/>
</dbReference>
<reference evidence="3" key="1">
    <citation type="submission" date="2020-01" db="EMBL/GenBank/DDBJ databases">
        <title>Genome Sequencing of Three Apophysomyces-Like Fungal Strains Confirms a Novel Fungal Genus in the Mucoromycota with divergent Burkholderia-like Endosymbiotic Bacteria.</title>
        <authorList>
            <person name="Stajich J.E."/>
            <person name="Macias A.M."/>
            <person name="Carter-House D."/>
            <person name="Lovett B."/>
            <person name="Kasson L.R."/>
            <person name="Berry K."/>
            <person name="Grigoriev I."/>
            <person name="Chang Y."/>
            <person name="Spatafora J."/>
            <person name="Kasson M.T."/>
        </authorList>
    </citation>
    <scope>NUCLEOTIDE SEQUENCE</scope>
    <source>
        <strain evidence="3">NRRL A-21654</strain>
    </source>
</reference>
<dbReference type="PANTHER" id="PTHR11941">
    <property type="entry name" value="ENOYL-COA HYDRATASE-RELATED"/>
    <property type="match status" value="1"/>
</dbReference>